<keyword evidence="2" id="KW-0808">Transferase</keyword>
<comment type="caution">
    <text evidence="2">The sequence shown here is derived from an EMBL/GenBank/DDBJ whole genome shotgun (WGS) entry which is preliminary data.</text>
</comment>
<organism evidence="2 3">
    <name type="scientific">Winogradskyella aquimaris</name>
    <dbReference type="NCBI Taxonomy" id="864074"/>
    <lineage>
        <taxon>Bacteria</taxon>
        <taxon>Pseudomonadati</taxon>
        <taxon>Bacteroidota</taxon>
        <taxon>Flavobacteriia</taxon>
        <taxon>Flavobacteriales</taxon>
        <taxon>Flavobacteriaceae</taxon>
        <taxon>Winogradskyella</taxon>
    </lineage>
</organism>
<dbReference type="GO" id="GO:0008168">
    <property type="term" value="F:methyltransferase activity"/>
    <property type="evidence" value="ECO:0007669"/>
    <property type="project" value="UniProtKB-KW"/>
</dbReference>
<reference evidence="2 3" key="1">
    <citation type="submission" date="2023-11" db="EMBL/GenBank/DDBJ databases">
        <title>Winogradskyella pelagius sp. nov., isolated from coastal sediment.</title>
        <authorList>
            <person name="Li F."/>
        </authorList>
    </citation>
    <scope>NUCLEOTIDE SEQUENCE [LARGE SCALE GENOMIC DNA]</scope>
    <source>
        <strain evidence="2 3">KCTC 23502</strain>
    </source>
</reference>
<gene>
    <name evidence="2" type="ORF">SNF14_02465</name>
</gene>
<dbReference type="GO" id="GO:0032259">
    <property type="term" value="P:methylation"/>
    <property type="evidence" value="ECO:0007669"/>
    <property type="project" value="UniProtKB-KW"/>
</dbReference>
<dbReference type="InterPro" id="IPR029063">
    <property type="entry name" value="SAM-dependent_MTases_sf"/>
</dbReference>
<evidence type="ECO:0000313" key="2">
    <source>
        <dbReference type="EMBL" id="MDY2586189.1"/>
    </source>
</evidence>
<proteinExistence type="predicted"/>
<keyword evidence="3" id="KW-1185">Reference proteome</keyword>
<dbReference type="InterPro" id="IPR025714">
    <property type="entry name" value="Methyltranfer_dom"/>
</dbReference>
<dbReference type="SUPFAM" id="SSF53335">
    <property type="entry name" value="S-adenosyl-L-methionine-dependent methyltransferases"/>
    <property type="match status" value="1"/>
</dbReference>
<keyword evidence="2" id="KW-0489">Methyltransferase</keyword>
<dbReference type="PANTHER" id="PTHR43861">
    <property type="entry name" value="TRANS-ACONITATE 2-METHYLTRANSFERASE-RELATED"/>
    <property type="match status" value="1"/>
</dbReference>
<dbReference type="Proteomes" id="UP001285855">
    <property type="component" value="Unassembled WGS sequence"/>
</dbReference>
<evidence type="ECO:0000313" key="3">
    <source>
        <dbReference type="Proteomes" id="UP001285855"/>
    </source>
</evidence>
<protein>
    <submittedName>
        <fullName evidence="2">Methyltransferase domain-containing protein</fullName>
    </submittedName>
</protein>
<dbReference type="RefSeq" id="WP_320554558.1">
    <property type="nucleotide sequence ID" value="NZ_JAXDAE010000001.1"/>
</dbReference>
<accession>A0ABU5EJH9</accession>
<dbReference type="EMBL" id="JAXDAE010000001">
    <property type="protein sequence ID" value="MDY2586189.1"/>
    <property type="molecule type" value="Genomic_DNA"/>
</dbReference>
<evidence type="ECO:0000259" key="1">
    <source>
        <dbReference type="Pfam" id="PF13847"/>
    </source>
</evidence>
<feature type="domain" description="Methyltransferase" evidence="1">
    <location>
        <begin position="62"/>
        <end position="153"/>
    </location>
</feature>
<dbReference type="Pfam" id="PF13847">
    <property type="entry name" value="Methyltransf_31"/>
    <property type="match status" value="1"/>
</dbReference>
<sequence>MSLFVNTTHRSNRTELMDDFSLEGELLRDTLDKLGKINKWLGGNVVTLNGVQKLLNDLPKERTYTIIDLGCGHGDILRQMARFGRKHNYNFKLIGVDANQDAVDYATDLSSDFPELAFRNIDIFSHEFEELDFDIAITTLFLHHFKDQEIITLLKLLTENARVGLVINDLHRSKIAYGLFKLLSLTISNDMIKKDGLTSILRAFKRKELEKISKQLNLKSQIRWKWAFRYQWIIKTQWQ</sequence>
<dbReference type="Gene3D" id="3.40.50.150">
    <property type="entry name" value="Vaccinia Virus protein VP39"/>
    <property type="match status" value="1"/>
</dbReference>
<name>A0ABU5EJH9_9FLAO</name>
<dbReference type="CDD" id="cd02440">
    <property type="entry name" value="AdoMet_MTases"/>
    <property type="match status" value="1"/>
</dbReference>